<keyword evidence="2" id="KW-1133">Transmembrane helix</keyword>
<reference evidence="3 4" key="1">
    <citation type="submission" date="2018-05" db="EMBL/GenBank/DDBJ databases">
        <title>Description of Sphingomonas pokkalii sp nov, isolated from the rhizosphere of saline tolerant pokkali rice and its draft genome analysis.</title>
        <authorList>
            <person name="Menon R."/>
            <person name="Kumari S."/>
            <person name="Rameshkumar N."/>
        </authorList>
    </citation>
    <scope>NUCLEOTIDE SEQUENCE [LARGE SCALE GENOMIC DNA]</scope>
    <source>
        <strain evidence="3 4">L3B27</strain>
    </source>
</reference>
<feature type="compositionally biased region" description="Basic and acidic residues" evidence="1">
    <location>
        <begin position="273"/>
        <end position="286"/>
    </location>
</feature>
<feature type="compositionally biased region" description="Basic residues" evidence="1">
    <location>
        <begin position="287"/>
        <end position="298"/>
    </location>
</feature>
<feature type="transmembrane region" description="Helical" evidence="2">
    <location>
        <begin position="180"/>
        <end position="206"/>
    </location>
</feature>
<evidence type="ECO:0008006" key="5">
    <source>
        <dbReference type="Google" id="ProtNLM"/>
    </source>
</evidence>
<name>A0A2U0S9Z3_9SPHN</name>
<keyword evidence="2" id="KW-0472">Membrane</keyword>
<feature type="transmembrane region" description="Helical" evidence="2">
    <location>
        <begin position="218"/>
        <end position="237"/>
    </location>
</feature>
<accession>A0A2U0S9Z3</accession>
<proteinExistence type="predicted"/>
<dbReference type="EMBL" id="QENQ01000001">
    <property type="protein sequence ID" value="PVX28207.1"/>
    <property type="molecule type" value="Genomic_DNA"/>
</dbReference>
<dbReference type="Proteomes" id="UP000245890">
    <property type="component" value="Unassembled WGS sequence"/>
</dbReference>
<evidence type="ECO:0000256" key="2">
    <source>
        <dbReference type="SAM" id="Phobius"/>
    </source>
</evidence>
<evidence type="ECO:0000313" key="4">
    <source>
        <dbReference type="Proteomes" id="UP000245890"/>
    </source>
</evidence>
<sequence length="298" mass="30182">MLGIACAVGAVGLGLVHLAASGAPIRYLGIQSGALVAGLLILWGLHHVPWSARFVPALAAIAMAGALLATALLGASLDGVTRWVRLGSLLVQPSFVFLPVLILCFARRRGRAELLAVAGAALALQPDRAMAAMLAASTILILALRPERLTLVATLAAAAGCAVALSQADTVPPAPFVERVYAAAWASGGVAGFAVLAGSLLLLVPAVPLIAGGPEDRLLGASFGLVWLSAIAAAMLGDYPTPVVGYGGSAVLGYVLSLAALPRRTGVPADASRIGREKAPAEDSRAGHRRTWRHGLAG</sequence>
<evidence type="ECO:0000256" key="1">
    <source>
        <dbReference type="SAM" id="MobiDB-lite"/>
    </source>
</evidence>
<comment type="caution">
    <text evidence="3">The sequence shown here is derived from an EMBL/GenBank/DDBJ whole genome shotgun (WGS) entry which is preliminary data.</text>
</comment>
<keyword evidence="4" id="KW-1185">Reference proteome</keyword>
<keyword evidence="2" id="KW-0812">Transmembrane</keyword>
<feature type="transmembrane region" description="Helical" evidence="2">
    <location>
        <begin position="28"/>
        <end position="45"/>
    </location>
</feature>
<feature type="transmembrane region" description="Helical" evidence="2">
    <location>
        <begin position="83"/>
        <end position="106"/>
    </location>
</feature>
<feature type="transmembrane region" description="Helical" evidence="2">
    <location>
        <begin position="149"/>
        <end position="168"/>
    </location>
</feature>
<dbReference type="AlphaFoldDB" id="A0A2U0S9Z3"/>
<protein>
    <recommendedName>
        <fullName evidence="5">Cell wall polymerase</fullName>
    </recommendedName>
</protein>
<organism evidence="3 4">
    <name type="scientific">Sphingomonas pokkalii</name>
    <dbReference type="NCBI Taxonomy" id="2175090"/>
    <lineage>
        <taxon>Bacteria</taxon>
        <taxon>Pseudomonadati</taxon>
        <taxon>Pseudomonadota</taxon>
        <taxon>Alphaproteobacteria</taxon>
        <taxon>Sphingomonadales</taxon>
        <taxon>Sphingomonadaceae</taxon>
        <taxon>Sphingomonas</taxon>
    </lineage>
</organism>
<feature type="region of interest" description="Disordered" evidence="1">
    <location>
        <begin position="271"/>
        <end position="298"/>
    </location>
</feature>
<feature type="transmembrane region" description="Helical" evidence="2">
    <location>
        <begin position="243"/>
        <end position="261"/>
    </location>
</feature>
<gene>
    <name evidence="3" type="ORF">DD559_01660</name>
</gene>
<feature type="transmembrane region" description="Helical" evidence="2">
    <location>
        <begin position="57"/>
        <end position="77"/>
    </location>
</feature>
<evidence type="ECO:0000313" key="3">
    <source>
        <dbReference type="EMBL" id="PVX28207.1"/>
    </source>
</evidence>